<comment type="caution">
    <text evidence="2">The sequence shown here is derived from an EMBL/GenBank/DDBJ whole genome shotgun (WGS) entry which is preliminary data.</text>
</comment>
<evidence type="ECO:0000256" key="1">
    <source>
        <dbReference type="SAM" id="SignalP"/>
    </source>
</evidence>
<reference evidence="2 3" key="1">
    <citation type="submission" date="2022-11" db="EMBL/GenBank/DDBJ databases">
        <title>The characterization of three novel Bacteroidetes species and genomic analysis of their roles in tidal elemental geochemical cycles.</title>
        <authorList>
            <person name="Ma K.-J."/>
        </authorList>
    </citation>
    <scope>NUCLEOTIDE SEQUENCE [LARGE SCALE GENOMIC DNA]</scope>
    <source>
        <strain evidence="2 3">M82</strain>
    </source>
</reference>
<dbReference type="Proteomes" id="UP001207228">
    <property type="component" value="Unassembled WGS sequence"/>
</dbReference>
<keyword evidence="3" id="KW-1185">Reference proteome</keyword>
<evidence type="ECO:0000313" key="3">
    <source>
        <dbReference type="Proteomes" id="UP001207228"/>
    </source>
</evidence>
<dbReference type="RefSeq" id="WP_266051711.1">
    <property type="nucleotide sequence ID" value="NZ_JAPFQO010000003.1"/>
</dbReference>
<protein>
    <submittedName>
        <fullName evidence="2">Uncharacterized protein</fullName>
    </submittedName>
</protein>
<sequence>MKTTLNTCLIAVLILFSVHQSHAQKSSKLKLGRVSDVEAIFKAKAKDVYSEKTKRQLLIHLLVALP</sequence>
<name>A0ABT3RCU0_9BACT</name>
<feature type="signal peptide" evidence="1">
    <location>
        <begin position="1"/>
        <end position="23"/>
    </location>
</feature>
<gene>
    <name evidence="2" type="ORF">OO017_06805</name>
</gene>
<dbReference type="EMBL" id="JAPFQO010000003">
    <property type="protein sequence ID" value="MCX2739649.1"/>
    <property type="molecule type" value="Genomic_DNA"/>
</dbReference>
<accession>A0ABT3RCU0</accession>
<keyword evidence="1" id="KW-0732">Signal</keyword>
<evidence type="ECO:0000313" key="2">
    <source>
        <dbReference type="EMBL" id="MCX2739649.1"/>
    </source>
</evidence>
<organism evidence="2 3">
    <name type="scientific">Pontibacter anaerobius</name>
    <dbReference type="NCBI Taxonomy" id="2993940"/>
    <lineage>
        <taxon>Bacteria</taxon>
        <taxon>Pseudomonadati</taxon>
        <taxon>Bacteroidota</taxon>
        <taxon>Cytophagia</taxon>
        <taxon>Cytophagales</taxon>
        <taxon>Hymenobacteraceae</taxon>
        <taxon>Pontibacter</taxon>
    </lineage>
</organism>
<proteinExistence type="predicted"/>
<feature type="chain" id="PRO_5047215719" evidence="1">
    <location>
        <begin position="24"/>
        <end position="66"/>
    </location>
</feature>